<keyword evidence="2" id="KW-0393">Immunoglobulin domain</keyword>
<dbReference type="PROSITE" id="PS50853">
    <property type="entry name" value="FN3"/>
    <property type="match status" value="4"/>
</dbReference>
<feature type="domain" description="Ig-like" evidence="4">
    <location>
        <begin position="914"/>
        <end position="992"/>
    </location>
</feature>
<organism evidence="6">
    <name type="scientific">Castor canadensis</name>
    <name type="common">American beaver</name>
    <dbReference type="NCBI Taxonomy" id="51338"/>
    <lineage>
        <taxon>Eukaryota</taxon>
        <taxon>Metazoa</taxon>
        <taxon>Chordata</taxon>
        <taxon>Craniata</taxon>
        <taxon>Vertebrata</taxon>
        <taxon>Euteleostomi</taxon>
        <taxon>Mammalia</taxon>
        <taxon>Eutheria</taxon>
        <taxon>Euarchontoglires</taxon>
        <taxon>Glires</taxon>
        <taxon>Rodentia</taxon>
        <taxon>Castorimorpha</taxon>
        <taxon>Castoridae</taxon>
        <taxon>Castor</taxon>
    </lineage>
</organism>
<dbReference type="SMART" id="SM00060">
    <property type="entry name" value="FN3"/>
    <property type="match status" value="4"/>
</dbReference>
<feature type="domain" description="Fibronectin type-III" evidence="5">
    <location>
        <begin position="101"/>
        <end position="194"/>
    </location>
</feature>
<dbReference type="SUPFAM" id="SSF49265">
    <property type="entry name" value="Fibronectin type III"/>
    <property type="match status" value="2"/>
</dbReference>
<dbReference type="FunFam" id="2.60.40.10:FF:000197">
    <property type="entry name" value="Myomesin 1"/>
    <property type="match status" value="1"/>
</dbReference>
<feature type="domain" description="Ig-like" evidence="4">
    <location>
        <begin position="703"/>
        <end position="789"/>
    </location>
</feature>
<evidence type="ECO:0000256" key="3">
    <source>
        <dbReference type="SAM" id="MobiDB-lite"/>
    </source>
</evidence>
<feature type="region of interest" description="Disordered" evidence="3">
    <location>
        <begin position="205"/>
        <end position="295"/>
    </location>
</feature>
<accession>A0A8C0W0D6</accession>
<evidence type="ECO:0000256" key="1">
    <source>
        <dbReference type="ARBA" id="ARBA00022737"/>
    </source>
</evidence>
<dbReference type="InterPro" id="IPR013098">
    <property type="entry name" value="Ig_I-set"/>
</dbReference>
<dbReference type="Pfam" id="PF00041">
    <property type="entry name" value="fn3"/>
    <property type="match status" value="4"/>
</dbReference>
<dbReference type="FunFam" id="2.60.40.10:FF:000179">
    <property type="entry name" value="Myomesin 2"/>
    <property type="match status" value="1"/>
</dbReference>
<dbReference type="InterPro" id="IPR003598">
    <property type="entry name" value="Ig_sub2"/>
</dbReference>
<dbReference type="InterPro" id="IPR036179">
    <property type="entry name" value="Ig-like_dom_sf"/>
</dbReference>
<dbReference type="FunFam" id="2.60.40.10:FF:000029">
    <property type="entry name" value="Myomesin 1"/>
    <property type="match status" value="1"/>
</dbReference>
<dbReference type="PANTHER" id="PTHR13817">
    <property type="entry name" value="TITIN"/>
    <property type="match status" value="1"/>
</dbReference>
<proteinExistence type="predicted"/>
<dbReference type="InterPro" id="IPR050964">
    <property type="entry name" value="Striated_Muscle_Regulatory"/>
</dbReference>
<dbReference type="PRINTS" id="PR00014">
    <property type="entry name" value="FNTYPEIII"/>
</dbReference>
<dbReference type="SMART" id="SM00408">
    <property type="entry name" value="IGc2"/>
    <property type="match status" value="3"/>
</dbReference>
<dbReference type="InterPro" id="IPR036116">
    <property type="entry name" value="FN3_sf"/>
</dbReference>
<sequence>PYYLSVTEATRSYVVLSWKPPGQRGHEGIMYFVEKCDAGTENWQRVNTELPVKSPRFALFDLAEGKSYRFRVRCSNSAGIGEPSEATEVTVVGDKLDIPKAPGKIIPSRNTDTSVVVSWEESKDVTELVGYYIESSVLGSGKWEPCNNNPVKGSRFTCHGLVTGQSYIFRVRAVNAAGLSEYSQDSEAIEVKAAIGKAVSPDLWPQLSDVPGGLTDSRGGMHGAPPATFQKDALLTSKPNKPSVPSSPPSLDHPEVSKVSETVQEELTPSPQKAAPQGQSKSDPPKKKKDLVAAPSPPYDITCLESFRDSMVLGWKQPDKTGGAEISGYYVNYREVVGGVPGKWKEANIKAVSEAAYKISDLKENMVYQFQVAAMNIAGLGAPSAVSECFKCEEWTIAVPGPPHSLKYSEVRKNSLVLQWKPPVYSGRTPANAKDDQWRGLNEAAIKNKYLKVQGLKEGVSYVFRVRAINQAGVGKPSDLAGPVVAETRPGTKEVVVNVDDDGVISLNFECDQMTPKSEFTWSKDYVSTEDSPRLEVESKGNKTKMTFKDLGTDDLGIYSCDVTDTDGIASSYLIDEEGKFKISLLTTVPAKSELAVEILEKGQVRFWMQAEKLSGNAKVNYIFNEKEIFEGPKYKMHIDRNTGIIEMFMEKLQDEDEGTYTFQIQDGKATGHSTLVLIGDVYKKLQKEAEFQRQEWIRKQGPHFAEYLSWEVTGECNVLLKCKVANIKKETHIVWYKDEREISVDEKHDFKDGICTLLITEFSKKDAGFYEVILKDDRGKDKSRLKLVDEAFKELMTEVCRKIALSATDLKIQSTAEGIRLYSFVTYYVDDLKVNWSHNGTGIKYTDRVKSGVTGEQIWLQINEPTPNDKGKYVMELFDGKTGHQKTVDLSGQDACFADRARVLGGLPDVVTIQEGKALNLTCNVWGDPTPEVSWLKNEKPLVSSDHCSLKYESGKIVYFAIMGVSTADSGKYGLVVKNKFGSEISDFTVSVFIPEEEARKAVSESQKGNKKSK</sequence>
<dbReference type="FunFam" id="2.60.40.10:FF:000222">
    <property type="entry name" value="Myomesin 1"/>
    <property type="match status" value="1"/>
</dbReference>
<dbReference type="PANTHER" id="PTHR13817:SF16">
    <property type="entry name" value="MYOMESIN-1"/>
    <property type="match status" value="1"/>
</dbReference>
<evidence type="ECO:0008006" key="7">
    <source>
        <dbReference type="Google" id="ProtNLM"/>
    </source>
</evidence>
<feature type="domain" description="Ig-like" evidence="4">
    <location>
        <begin position="483"/>
        <end position="576"/>
    </location>
</feature>
<dbReference type="GO" id="GO:0031430">
    <property type="term" value="C:M band"/>
    <property type="evidence" value="ECO:0007669"/>
    <property type="project" value="TreeGrafter"/>
</dbReference>
<evidence type="ECO:0000313" key="6">
    <source>
        <dbReference type="Ensembl" id="ENSCCNP00000003055.1"/>
    </source>
</evidence>
<dbReference type="AlphaFoldDB" id="A0A8C0W0D6"/>
<gene>
    <name evidence="6" type="primary">Myom1</name>
</gene>
<keyword evidence="1" id="KW-0677">Repeat</keyword>
<dbReference type="InterPro" id="IPR003599">
    <property type="entry name" value="Ig_sub"/>
</dbReference>
<feature type="domain" description="Fibronectin type-III" evidence="5">
    <location>
        <begin position="402"/>
        <end position="491"/>
    </location>
</feature>
<evidence type="ECO:0000256" key="2">
    <source>
        <dbReference type="ARBA" id="ARBA00023319"/>
    </source>
</evidence>
<evidence type="ECO:0000259" key="5">
    <source>
        <dbReference type="PROSITE" id="PS50853"/>
    </source>
</evidence>
<reference evidence="6" key="1">
    <citation type="submission" date="2023-09" db="UniProtKB">
        <authorList>
            <consortium name="Ensembl"/>
        </authorList>
    </citation>
    <scope>IDENTIFICATION</scope>
</reference>
<dbReference type="Gene3D" id="2.60.40.10">
    <property type="entry name" value="Immunoglobulins"/>
    <property type="match status" value="9"/>
</dbReference>
<dbReference type="FunFam" id="2.60.40.10:FF:000467">
    <property type="entry name" value="Myomesin 1"/>
    <property type="match status" value="1"/>
</dbReference>
<feature type="domain" description="Fibronectin type-III" evidence="5">
    <location>
        <begin position="1"/>
        <end position="94"/>
    </location>
</feature>
<dbReference type="Ensembl" id="ENSCCNT00000004043.1">
    <property type="protein sequence ID" value="ENSCCNP00000003055.1"/>
    <property type="gene ID" value="ENSCCNG00000003125.1"/>
</dbReference>
<feature type="compositionally biased region" description="Polar residues" evidence="3">
    <location>
        <begin position="259"/>
        <end position="271"/>
    </location>
</feature>
<dbReference type="InterPro" id="IPR003961">
    <property type="entry name" value="FN3_dom"/>
</dbReference>
<dbReference type="SUPFAM" id="SSF48726">
    <property type="entry name" value="Immunoglobulin"/>
    <property type="match status" value="5"/>
</dbReference>
<dbReference type="FunFam" id="2.60.40.10:FF:000124">
    <property type="entry name" value="Myomesin 1"/>
    <property type="match status" value="1"/>
</dbReference>
<dbReference type="PROSITE" id="PS50835">
    <property type="entry name" value="IG_LIKE"/>
    <property type="match status" value="3"/>
</dbReference>
<name>A0A8C0W0D6_CASCN</name>
<dbReference type="GO" id="GO:0019900">
    <property type="term" value="F:kinase binding"/>
    <property type="evidence" value="ECO:0007669"/>
    <property type="project" value="TreeGrafter"/>
</dbReference>
<dbReference type="SMART" id="SM00409">
    <property type="entry name" value="IG"/>
    <property type="match status" value="4"/>
</dbReference>
<dbReference type="CDD" id="cd00063">
    <property type="entry name" value="FN3"/>
    <property type="match status" value="4"/>
</dbReference>
<dbReference type="Pfam" id="PF07679">
    <property type="entry name" value="I-set"/>
    <property type="match status" value="3"/>
</dbReference>
<evidence type="ECO:0000259" key="4">
    <source>
        <dbReference type="PROSITE" id="PS50835"/>
    </source>
</evidence>
<feature type="domain" description="Fibronectin type-III" evidence="5">
    <location>
        <begin position="297"/>
        <end position="395"/>
    </location>
</feature>
<dbReference type="InterPro" id="IPR007110">
    <property type="entry name" value="Ig-like_dom"/>
</dbReference>
<dbReference type="GO" id="GO:0045214">
    <property type="term" value="P:sarcomere organization"/>
    <property type="evidence" value="ECO:0007669"/>
    <property type="project" value="TreeGrafter"/>
</dbReference>
<dbReference type="InterPro" id="IPR013783">
    <property type="entry name" value="Ig-like_fold"/>
</dbReference>
<dbReference type="FunFam" id="2.60.40.10:FF:002172">
    <property type="entry name" value="Myomesin 1a (skelemin)"/>
    <property type="match status" value="2"/>
</dbReference>
<protein>
    <recommendedName>
        <fullName evidence="7">Myomesin-1</fullName>
    </recommendedName>
</protein>
<dbReference type="FunFam" id="2.60.40.10:FF:000233">
    <property type="entry name" value="Myomesin 1"/>
    <property type="match status" value="1"/>
</dbReference>